<keyword evidence="3" id="KW-1185">Reference proteome</keyword>
<feature type="signal peptide" evidence="1">
    <location>
        <begin position="1"/>
        <end position="44"/>
    </location>
</feature>
<dbReference type="Proteomes" id="UP000811255">
    <property type="component" value="Unassembled WGS sequence"/>
</dbReference>
<feature type="chain" id="PRO_5045049665" evidence="1">
    <location>
        <begin position="45"/>
        <end position="138"/>
    </location>
</feature>
<protein>
    <submittedName>
        <fullName evidence="2">Uncharacterized protein</fullName>
    </submittedName>
</protein>
<evidence type="ECO:0000256" key="1">
    <source>
        <dbReference type="SAM" id="SignalP"/>
    </source>
</evidence>
<name>A0ABS5W4I2_9SPHN</name>
<dbReference type="RefSeq" id="WP_214536292.1">
    <property type="nucleotide sequence ID" value="NZ_JAHFVK010000002.1"/>
</dbReference>
<comment type="caution">
    <text evidence="2">The sequence shown here is derived from an EMBL/GenBank/DDBJ whole genome shotgun (WGS) entry which is preliminary data.</text>
</comment>
<reference evidence="2 3" key="1">
    <citation type="submission" date="2021-05" db="EMBL/GenBank/DDBJ databases">
        <title>Croceibacterium sp. LX-88 genome sequence.</title>
        <authorList>
            <person name="Luo X."/>
        </authorList>
    </citation>
    <scope>NUCLEOTIDE SEQUENCE [LARGE SCALE GENOMIC DNA]</scope>
    <source>
        <strain evidence="2 3">LX-88</strain>
    </source>
</reference>
<dbReference type="EMBL" id="JAHFVK010000002">
    <property type="protein sequence ID" value="MBT2134661.1"/>
    <property type="molecule type" value="Genomic_DNA"/>
</dbReference>
<evidence type="ECO:0000313" key="2">
    <source>
        <dbReference type="EMBL" id="MBT2134661.1"/>
    </source>
</evidence>
<keyword evidence="1" id="KW-0732">Signal</keyword>
<accession>A0ABS5W4I2</accession>
<evidence type="ECO:0000313" key="3">
    <source>
        <dbReference type="Proteomes" id="UP000811255"/>
    </source>
</evidence>
<organism evidence="2 3">
    <name type="scientific">Croceibacterium selenioxidans</name>
    <dbReference type="NCBI Taxonomy" id="2838833"/>
    <lineage>
        <taxon>Bacteria</taxon>
        <taxon>Pseudomonadati</taxon>
        <taxon>Pseudomonadota</taxon>
        <taxon>Alphaproteobacteria</taxon>
        <taxon>Sphingomonadales</taxon>
        <taxon>Erythrobacteraceae</taxon>
        <taxon>Croceibacterium</taxon>
    </lineage>
</organism>
<sequence>MTPLAAGFPVHTFLDQCLGGNFVKKFIKLLCFFISLSASSSAFAATSCSGTISNSILYNDGQVSVRASWRNDYTTICNLKSTWQGITPDICAGWLAKVDAAVTFNKPVTAYYAADLVCSALPTYGSSVAPAYIMLVAS</sequence>
<proteinExistence type="predicted"/>
<gene>
    <name evidence="2" type="ORF">KK137_09975</name>
</gene>